<evidence type="ECO:0000256" key="12">
    <source>
        <dbReference type="ARBA" id="ARBA00024424"/>
    </source>
</evidence>
<dbReference type="GO" id="GO:0031410">
    <property type="term" value="C:cytoplasmic vesicle"/>
    <property type="evidence" value="ECO:0007669"/>
    <property type="project" value="UniProtKB-SubCell"/>
</dbReference>
<evidence type="ECO:0000256" key="11">
    <source>
        <dbReference type="ARBA" id="ARBA00023329"/>
    </source>
</evidence>
<keyword evidence="5 14" id="KW-0812">Transmembrane</keyword>
<reference evidence="15" key="2">
    <citation type="submission" date="2021-01" db="UniProtKB">
        <authorList>
            <consortium name="EnsemblMetazoa"/>
        </authorList>
    </citation>
    <scope>IDENTIFICATION</scope>
</reference>
<evidence type="ECO:0000256" key="7">
    <source>
        <dbReference type="ARBA" id="ARBA00022989"/>
    </source>
</evidence>
<accession>A0A7M7RFE7</accession>
<dbReference type="OMA" id="HFVNYAR"/>
<comment type="similarity">
    <text evidence="4">Belongs to the DoxX family.</text>
</comment>
<organism evidence="15 16">
    <name type="scientific">Strongylocentrotus purpuratus</name>
    <name type="common">Purple sea urchin</name>
    <dbReference type="NCBI Taxonomy" id="7668"/>
    <lineage>
        <taxon>Eukaryota</taxon>
        <taxon>Metazoa</taxon>
        <taxon>Echinodermata</taxon>
        <taxon>Eleutherozoa</taxon>
        <taxon>Echinozoa</taxon>
        <taxon>Echinoidea</taxon>
        <taxon>Euechinoidea</taxon>
        <taxon>Echinacea</taxon>
        <taxon>Camarodonta</taxon>
        <taxon>Echinidea</taxon>
        <taxon>Strongylocentrotidae</taxon>
        <taxon>Strongylocentrotus</taxon>
    </lineage>
</organism>
<keyword evidence="11" id="KW-0968">Cytoplasmic vesicle</keyword>
<proteinExistence type="inferred from homology"/>
<dbReference type="GO" id="GO:2000010">
    <property type="term" value="P:positive regulation of protein localization to cell surface"/>
    <property type="evidence" value="ECO:0000318"/>
    <property type="project" value="GO_Central"/>
</dbReference>
<keyword evidence="6" id="KW-0256">Endoplasmic reticulum</keyword>
<dbReference type="InterPro" id="IPR040399">
    <property type="entry name" value="TMEM35A/B"/>
</dbReference>
<feature type="transmembrane region" description="Helical" evidence="14">
    <location>
        <begin position="88"/>
        <end position="108"/>
    </location>
</feature>
<dbReference type="FunCoup" id="A0A7M7RFE7">
    <property type="interactions" value="611"/>
</dbReference>
<keyword evidence="9" id="KW-0576">Peroxisome</keyword>
<sequence length="184" mass="20420">MASKLIILLSGVLGVFFLYAGVCKLYPMLDQDLHLSMKKHFVNYARVAPLRTNLNMKFKASQYRSAVGSLEIVGGFGLLSMTGRTARLIGFVMLIAAELFMIHSYQALGDPLQKYIRLVAAAVLLTAQMMFERWFAGGNGEEEKAPSIPAKNREEEKAPSMPVKKEKKSRKSKGAVTEESKKES</sequence>
<dbReference type="GO" id="GO:0005783">
    <property type="term" value="C:endoplasmic reticulum"/>
    <property type="evidence" value="ECO:0000318"/>
    <property type="project" value="GO_Central"/>
</dbReference>
<reference evidence="16" key="1">
    <citation type="submission" date="2015-02" db="EMBL/GenBank/DDBJ databases">
        <title>Genome sequencing for Strongylocentrotus purpuratus.</title>
        <authorList>
            <person name="Murali S."/>
            <person name="Liu Y."/>
            <person name="Vee V."/>
            <person name="English A."/>
            <person name="Wang M."/>
            <person name="Skinner E."/>
            <person name="Han Y."/>
            <person name="Muzny D.M."/>
            <person name="Worley K.C."/>
            <person name="Gibbs R.A."/>
        </authorList>
    </citation>
    <scope>NUCLEOTIDE SEQUENCE</scope>
</reference>
<evidence type="ECO:0000256" key="10">
    <source>
        <dbReference type="ARBA" id="ARBA00023186"/>
    </source>
</evidence>
<comment type="subcellular location">
    <subcellularLocation>
        <location evidence="2">Cytoplasmic vesicle</location>
    </subcellularLocation>
    <subcellularLocation>
        <location evidence="1">Endoplasmic reticulum membrane</location>
        <topology evidence="1">Multi-pass membrane protein</topology>
    </subcellularLocation>
    <subcellularLocation>
        <location evidence="3">Peroxisome membrane</location>
        <topology evidence="3">Multi-pass membrane protein</topology>
    </subcellularLocation>
</comment>
<dbReference type="KEGG" id="spu:583478"/>
<dbReference type="GeneID" id="583478"/>
<dbReference type="PANTHER" id="PTHR13163:SF0">
    <property type="entry name" value="NOVEL ACETYLCHOLINE RECEPTOR CHAPERONE"/>
    <property type="match status" value="1"/>
</dbReference>
<evidence type="ECO:0000256" key="9">
    <source>
        <dbReference type="ARBA" id="ARBA00023140"/>
    </source>
</evidence>
<feature type="region of interest" description="Disordered" evidence="13">
    <location>
        <begin position="139"/>
        <end position="184"/>
    </location>
</feature>
<dbReference type="GO" id="GO:0005789">
    <property type="term" value="C:endoplasmic reticulum membrane"/>
    <property type="evidence" value="ECO:0007669"/>
    <property type="project" value="UniProtKB-SubCell"/>
</dbReference>
<evidence type="ECO:0000256" key="3">
    <source>
        <dbReference type="ARBA" id="ARBA00004585"/>
    </source>
</evidence>
<evidence type="ECO:0000256" key="6">
    <source>
        <dbReference type="ARBA" id="ARBA00022824"/>
    </source>
</evidence>
<dbReference type="GO" id="GO:0051131">
    <property type="term" value="P:chaperone-mediated protein complex assembly"/>
    <property type="evidence" value="ECO:0000318"/>
    <property type="project" value="GO_Central"/>
</dbReference>
<feature type="compositionally biased region" description="Basic and acidic residues" evidence="13">
    <location>
        <begin position="141"/>
        <end position="158"/>
    </location>
</feature>
<evidence type="ECO:0000256" key="2">
    <source>
        <dbReference type="ARBA" id="ARBA00004541"/>
    </source>
</evidence>
<keyword evidence="10" id="KW-0143">Chaperone</keyword>
<evidence type="ECO:0000256" key="8">
    <source>
        <dbReference type="ARBA" id="ARBA00023136"/>
    </source>
</evidence>
<evidence type="ECO:0000256" key="13">
    <source>
        <dbReference type="SAM" id="MobiDB-lite"/>
    </source>
</evidence>
<evidence type="ECO:0000256" key="5">
    <source>
        <dbReference type="ARBA" id="ARBA00022692"/>
    </source>
</evidence>
<name>A0A7M7RFE7_STRPU</name>
<keyword evidence="8 14" id="KW-0472">Membrane</keyword>
<dbReference type="AlphaFoldDB" id="A0A7M7RFE7"/>
<dbReference type="OrthoDB" id="432685at2759"/>
<dbReference type="CTD" id="59353"/>
<dbReference type="RefSeq" id="XP_788478.2">
    <property type="nucleotide sequence ID" value="XM_783385.5"/>
</dbReference>
<keyword evidence="7 14" id="KW-1133">Transmembrane helix</keyword>
<evidence type="ECO:0000256" key="14">
    <source>
        <dbReference type="SAM" id="Phobius"/>
    </source>
</evidence>
<dbReference type="Proteomes" id="UP000007110">
    <property type="component" value="Unassembled WGS sequence"/>
</dbReference>
<evidence type="ECO:0000256" key="1">
    <source>
        <dbReference type="ARBA" id="ARBA00004477"/>
    </source>
</evidence>
<evidence type="ECO:0000313" key="16">
    <source>
        <dbReference type="Proteomes" id="UP000007110"/>
    </source>
</evidence>
<evidence type="ECO:0000256" key="4">
    <source>
        <dbReference type="ARBA" id="ARBA00006679"/>
    </source>
</evidence>
<keyword evidence="16" id="KW-1185">Reference proteome</keyword>
<protein>
    <recommendedName>
        <fullName evidence="12">Novel acetylcholine receptor chaperone</fullName>
    </recommendedName>
</protein>
<dbReference type="GO" id="GO:0005778">
    <property type="term" value="C:peroxisomal membrane"/>
    <property type="evidence" value="ECO:0007669"/>
    <property type="project" value="UniProtKB-SubCell"/>
</dbReference>
<evidence type="ECO:0000313" key="15">
    <source>
        <dbReference type="EnsemblMetazoa" id="XP_788478"/>
    </source>
</evidence>
<dbReference type="InParanoid" id="A0A7M7RFE7"/>
<dbReference type="EnsemblMetazoa" id="XM_783385">
    <property type="protein sequence ID" value="XP_788478"/>
    <property type="gene ID" value="LOC583478"/>
</dbReference>
<dbReference type="PANTHER" id="PTHR13163">
    <property type="entry name" value="SPINAL CORD EXPRESSION PROTEIN 4"/>
    <property type="match status" value="1"/>
</dbReference>